<organism evidence="1 2">
    <name type="scientific">Funneliformis geosporum</name>
    <dbReference type="NCBI Taxonomy" id="1117311"/>
    <lineage>
        <taxon>Eukaryota</taxon>
        <taxon>Fungi</taxon>
        <taxon>Fungi incertae sedis</taxon>
        <taxon>Mucoromycota</taxon>
        <taxon>Glomeromycotina</taxon>
        <taxon>Glomeromycetes</taxon>
        <taxon>Glomerales</taxon>
        <taxon>Glomeraceae</taxon>
        <taxon>Funneliformis</taxon>
    </lineage>
</organism>
<dbReference type="Proteomes" id="UP001153678">
    <property type="component" value="Unassembled WGS sequence"/>
</dbReference>
<proteinExistence type="predicted"/>
<feature type="non-terminal residue" evidence="1">
    <location>
        <position position="1"/>
    </location>
</feature>
<comment type="caution">
    <text evidence="1">The sequence shown here is derived from an EMBL/GenBank/DDBJ whole genome shotgun (WGS) entry which is preliminary data.</text>
</comment>
<keyword evidence="2" id="KW-1185">Reference proteome</keyword>
<protein>
    <submittedName>
        <fullName evidence="1">9611_t:CDS:1</fullName>
    </submittedName>
</protein>
<accession>A0A9W4TCZ4</accession>
<name>A0A9W4TCZ4_9GLOM</name>
<feature type="non-terminal residue" evidence="1">
    <location>
        <position position="43"/>
    </location>
</feature>
<evidence type="ECO:0000313" key="2">
    <source>
        <dbReference type="Proteomes" id="UP001153678"/>
    </source>
</evidence>
<dbReference type="EMBL" id="CAMKVN010026359">
    <property type="protein sequence ID" value="CAI2201057.1"/>
    <property type="molecule type" value="Genomic_DNA"/>
</dbReference>
<gene>
    <name evidence="1" type="ORF">FWILDA_LOCUS19876</name>
</gene>
<evidence type="ECO:0000313" key="1">
    <source>
        <dbReference type="EMBL" id="CAI2201057.1"/>
    </source>
</evidence>
<reference evidence="1" key="1">
    <citation type="submission" date="2022-08" db="EMBL/GenBank/DDBJ databases">
        <authorList>
            <person name="Kallberg Y."/>
            <person name="Tangrot J."/>
            <person name="Rosling A."/>
        </authorList>
    </citation>
    <scope>NUCLEOTIDE SEQUENCE</scope>
    <source>
        <strain evidence="1">Wild A</strain>
    </source>
</reference>
<dbReference type="AlphaFoldDB" id="A0A9W4TCZ4"/>
<dbReference type="OrthoDB" id="10065089at2759"/>
<sequence length="43" mass="4960">LERLTLDPQYNDSLKTDGEIRPIWVLLVDGGSDENPRHLKNIK</sequence>